<gene>
    <name evidence="1" type="ORF">pSCL2.2.26.3c</name>
</gene>
<accession>Q6TMW0</accession>
<name>Q6TMW0_STRCL</name>
<geneLocation type="plasmid" evidence="1">
    <name>pSCL2</name>
</geneLocation>
<accession>B5GR83</accession>
<sequence length="134" mass="14142">MDWRGGDWATQAGYYVGRCVVGSVGLGRDCEGLARAILTVVLMAGLRPYDIEADAEGEATGVALAPAADGSGALRVIWRPDPPAEYEMPPAVWNAQQAAMHQALRTILTAHGFRIQNGTVAQAPIVLGTGRPED</sequence>
<dbReference type="AlphaFoldDB" id="Q6TMW0"/>
<keyword evidence="1" id="KW-0614">Plasmid</keyword>
<protein>
    <submittedName>
        <fullName evidence="1">Uncharacterized protein</fullName>
    </submittedName>
</protein>
<dbReference type="RefSeq" id="WP_003954300.1">
    <property type="nucleotide sequence ID" value="NZ_CM001017.1"/>
</dbReference>
<organism evidence="1">
    <name type="scientific">Streptomyces clavuligerus</name>
    <dbReference type="NCBI Taxonomy" id="1901"/>
    <lineage>
        <taxon>Bacteria</taxon>
        <taxon>Bacillati</taxon>
        <taxon>Actinomycetota</taxon>
        <taxon>Actinomycetes</taxon>
        <taxon>Kitasatosporales</taxon>
        <taxon>Streptomycetaceae</taxon>
        <taxon>Streptomyces</taxon>
    </lineage>
</organism>
<evidence type="ECO:0000313" key="1">
    <source>
        <dbReference type="EMBL" id="AAQ93512.1"/>
    </source>
</evidence>
<proteinExistence type="predicted"/>
<dbReference type="EMBL" id="AH013298">
    <property type="protein sequence ID" value="AAQ93512.1"/>
    <property type="molecule type" value="Genomic_DNA"/>
</dbReference>
<reference evidence="1" key="1">
    <citation type="submission" date="2003-09" db="EMBL/GenBank/DDBJ databases">
        <title>Characterization of pSCL2, a giant linear plasmid in Streptomyces clavuligerus.</title>
        <authorList>
            <person name="Wu W."/>
            <person name="Roy K.L."/>
        </authorList>
    </citation>
    <scope>NUCLEOTIDE SEQUENCE</scope>
    <source>
        <plasmid evidence="1">pSCL2</plasmid>
    </source>
</reference>